<reference evidence="2 3" key="1">
    <citation type="submission" date="2017-09" db="EMBL/GenBank/DDBJ databases">
        <title>Biodiversity and function of Thalassospira species in the particle-attached aromatic-hydrocarbon-degrading consortia from the surface seawater of the South China Sea.</title>
        <authorList>
            <person name="Dong C."/>
            <person name="Liu R."/>
            <person name="Shao Z."/>
        </authorList>
    </citation>
    <scope>NUCLEOTIDE SEQUENCE [LARGE SCALE GENOMIC DNA]</scope>
    <source>
        <strain evidence="2 3">CSC1P2</strain>
    </source>
</reference>
<dbReference type="InterPro" id="IPR035093">
    <property type="entry name" value="RelE/ParE_toxin_dom_sf"/>
</dbReference>
<organism evidence="2 3">
    <name type="scientific">Thalassospira marina</name>
    <dbReference type="NCBI Taxonomy" id="2048283"/>
    <lineage>
        <taxon>Bacteria</taxon>
        <taxon>Pseudomonadati</taxon>
        <taxon>Pseudomonadota</taxon>
        <taxon>Alphaproteobacteria</taxon>
        <taxon>Rhodospirillales</taxon>
        <taxon>Thalassospiraceae</taxon>
        <taxon>Thalassospira</taxon>
    </lineage>
</organism>
<dbReference type="AlphaFoldDB" id="A0A2N3KJ78"/>
<accession>A0A2N3KJ78</accession>
<proteinExistence type="predicted"/>
<evidence type="ECO:0000256" key="1">
    <source>
        <dbReference type="ARBA" id="ARBA00022649"/>
    </source>
</evidence>
<dbReference type="InterPro" id="IPR007712">
    <property type="entry name" value="RelE/ParE_toxin"/>
</dbReference>
<gene>
    <name evidence="2" type="ORF">COO20_20485</name>
</gene>
<keyword evidence="1" id="KW-1277">Toxin-antitoxin system</keyword>
<dbReference type="OrthoDB" id="5457915at2"/>
<dbReference type="Gene3D" id="3.30.2310.20">
    <property type="entry name" value="RelE-like"/>
    <property type="match status" value="1"/>
</dbReference>
<comment type="caution">
    <text evidence="2">The sequence shown here is derived from an EMBL/GenBank/DDBJ whole genome shotgun (WGS) entry which is preliminary data.</text>
</comment>
<name>A0A2N3KJ78_9PROT</name>
<dbReference type="EMBL" id="NWTK01000016">
    <property type="protein sequence ID" value="PKR50523.1"/>
    <property type="molecule type" value="Genomic_DNA"/>
</dbReference>
<dbReference type="Proteomes" id="UP000233597">
    <property type="component" value="Unassembled WGS sequence"/>
</dbReference>
<dbReference type="RefSeq" id="WP_101269973.1">
    <property type="nucleotide sequence ID" value="NZ_NWTK01000016.1"/>
</dbReference>
<evidence type="ECO:0000313" key="2">
    <source>
        <dbReference type="EMBL" id="PKR50523.1"/>
    </source>
</evidence>
<protein>
    <submittedName>
        <fullName evidence="2">Plasmid stablization protein</fullName>
    </submittedName>
</protein>
<dbReference type="Pfam" id="PF05016">
    <property type="entry name" value="ParE_toxin"/>
    <property type="match status" value="1"/>
</dbReference>
<evidence type="ECO:0000313" key="3">
    <source>
        <dbReference type="Proteomes" id="UP000233597"/>
    </source>
</evidence>
<sequence length="114" mass="12963">MTAKYRLTASAKADITRVLSESAFRHGQDARNRYAALILAALKRIANAPDGHLTLDRTDLRPDIRCFHIRHSRLQSTEQPVGRPVHVVFYRSTGSGVIEVIRVLHERMDPVRHI</sequence>